<name>A0A5W7Y928_SALEN</name>
<dbReference type="GO" id="GO:0016740">
    <property type="term" value="F:transferase activity"/>
    <property type="evidence" value="ECO:0007669"/>
    <property type="project" value="UniProtKB-KW"/>
</dbReference>
<gene>
    <name evidence="2" type="ORF">DUA99_23835</name>
</gene>
<dbReference type="Gene3D" id="1.20.120.330">
    <property type="entry name" value="Nucleotidyltransferases domain 2"/>
    <property type="match status" value="1"/>
</dbReference>
<organism evidence="2">
    <name type="scientific">Salmonella enteritidis</name>
    <dbReference type="NCBI Taxonomy" id="149539"/>
    <lineage>
        <taxon>Bacteria</taxon>
        <taxon>Pseudomonadati</taxon>
        <taxon>Pseudomonadota</taxon>
        <taxon>Gammaproteobacteria</taxon>
        <taxon>Enterobacterales</taxon>
        <taxon>Enterobacteriaceae</taxon>
        <taxon>Salmonella</taxon>
    </lineage>
</organism>
<dbReference type="Pfam" id="PF21418">
    <property type="entry name" value="LinB-like_C"/>
    <property type="match status" value="1"/>
</dbReference>
<dbReference type="InterPro" id="IPR048495">
    <property type="entry name" value="LinB-like_C"/>
</dbReference>
<accession>A0A5W7Y928</accession>
<keyword evidence="2" id="KW-0808">Transferase</keyword>
<sequence>ILQLIRIAEENADNWFNMTKNLEKEISPENYEKFKKTTARLNELELYEAYKNSLLLVMELRNLVEKQYQLTISDDFLGKLFNYMNE</sequence>
<proteinExistence type="predicted"/>
<dbReference type="AlphaFoldDB" id="A0A5W7Y928"/>
<evidence type="ECO:0000259" key="1">
    <source>
        <dbReference type="Pfam" id="PF21418"/>
    </source>
</evidence>
<protein>
    <submittedName>
        <fullName evidence="2">Lincosamide nucleotidyltransferase Lnu(B)</fullName>
    </submittedName>
</protein>
<feature type="non-terminal residue" evidence="2">
    <location>
        <position position="1"/>
    </location>
</feature>
<comment type="caution">
    <text evidence="2">The sequence shown here is derived from an EMBL/GenBank/DDBJ whole genome shotgun (WGS) entry which is preliminary data.</text>
</comment>
<reference evidence="2" key="1">
    <citation type="submission" date="2018-07" db="EMBL/GenBank/DDBJ databases">
        <authorList>
            <person name="Ashton P.M."/>
            <person name="Dallman T."/>
            <person name="Nair S."/>
            <person name="De Pinna E."/>
            <person name="Peters T."/>
            <person name="Grant K."/>
        </authorList>
    </citation>
    <scope>NUCLEOTIDE SEQUENCE</scope>
    <source>
        <strain evidence="2">484140</strain>
    </source>
</reference>
<evidence type="ECO:0000313" key="2">
    <source>
        <dbReference type="EMBL" id="EBX9693608.1"/>
    </source>
</evidence>
<feature type="domain" description="Lincosamide nucleotidyltransferase-like C-terminal" evidence="1">
    <location>
        <begin position="1"/>
        <end position="83"/>
    </location>
</feature>
<dbReference type="EMBL" id="AAHMTV010000116">
    <property type="protein sequence ID" value="EBX9693608.1"/>
    <property type="molecule type" value="Genomic_DNA"/>
</dbReference>